<evidence type="ECO:0000256" key="3">
    <source>
        <dbReference type="ARBA" id="ARBA00022452"/>
    </source>
</evidence>
<comment type="similarity">
    <text evidence="8 9">Belongs to the TonB-dependent receptor family.</text>
</comment>
<keyword evidence="15" id="KW-1185">Reference proteome</keyword>
<evidence type="ECO:0000256" key="5">
    <source>
        <dbReference type="ARBA" id="ARBA00023077"/>
    </source>
</evidence>
<comment type="subcellular location">
    <subcellularLocation>
        <location evidence="1 8">Cell outer membrane</location>
        <topology evidence="1 8">Multi-pass membrane protein</topology>
    </subcellularLocation>
</comment>
<dbReference type="PROSITE" id="PS52016">
    <property type="entry name" value="TONB_DEPENDENT_REC_3"/>
    <property type="match status" value="1"/>
</dbReference>
<dbReference type="Pfam" id="PF07715">
    <property type="entry name" value="Plug"/>
    <property type="match status" value="1"/>
</dbReference>
<dbReference type="Proteomes" id="UP000321621">
    <property type="component" value="Unassembled WGS sequence"/>
</dbReference>
<dbReference type="NCBIfam" id="TIGR04057">
    <property type="entry name" value="SusC_RagA_signa"/>
    <property type="match status" value="1"/>
</dbReference>
<keyword evidence="3 8" id="KW-1134">Transmembrane beta strand</keyword>
<dbReference type="InterPro" id="IPR036942">
    <property type="entry name" value="Beta-barrel_TonB_sf"/>
</dbReference>
<dbReference type="InterPro" id="IPR008969">
    <property type="entry name" value="CarboxyPept-like_regulatory"/>
</dbReference>
<evidence type="ECO:0000256" key="4">
    <source>
        <dbReference type="ARBA" id="ARBA00022692"/>
    </source>
</evidence>
<feature type="domain" description="TonB-dependent receptor plug" evidence="11">
    <location>
        <begin position="128"/>
        <end position="242"/>
    </location>
</feature>
<dbReference type="RefSeq" id="WP_119646167.1">
    <property type="nucleotide sequence ID" value="NZ_QXFI01000011.1"/>
</dbReference>
<evidence type="ECO:0000256" key="7">
    <source>
        <dbReference type="ARBA" id="ARBA00023237"/>
    </source>
</evidence>
<evidence type="ECO:0000256" key="8">
    <source>
        <dbReference type="PROSITE-ProRule" id="PRU01360"/>
    </source>
</evidence>
<evidence type="ECO:0000256" key="9">
    <source>
        <dbReference type="RuleBase" id="RU003357"/>
    </source>
</evidence>
<evidence type="ECO:0000256" key="2">
    <source>
        <dbReference type="ARBA" id="ARBA00022448"/>
    </source>
</evidence>
<dbReference type="EMBL" id="QXFI01000011">
    <property type="protein sequence ID" value="RIV46425.1"/>
    <property type="molecule type" value="Genomic_DNA"/>
</dbReference>
<dbReference type="OrthoDB" id="9768177at2"/>
<reference evidence="12 14" key="1">
    <citation type="submission" date="2018-08" db="EMBL/GenBank/DDBJ databases">
        <title>Proposal of Muricauda 72 sp.nov. and Muricauda NH166 sp.nov., isolated from seawater.</title>
        <authorList>
            <person name="Cheng H."/>
            <person name="Wu Y.-H."/>
            <person name="Guo L.-L."/>
            <person name="Xu X.-W."/>
        </authorList>
    </citation>
    <scope>NUCLEOTIDE SEQUENCE [LARGE SCALE GENOMIC DNA]</scope>
    <source>
        <strain evidence="12 14">72</strain>
    </source>
</reference>
<gene>
    <name evidence="12" type="ORF">D2V05_03490</name>
    <name evidence="13" type="ORF">FQ017_03470</name>
</gene>
<evidence type="ECO:0000256" key="1">
    <source>
        <dbReference type="ARBA" id="ARBA00004571"/>
    </source>
</evidence>
<evidence type="ECO:0000313" key="13">
    <source>
        <dbReference type="EMBL" id="TXJ99086.1"/>
    </source>
</evidence>
<dbReference type="InterPro" id="IPR000531">
    <property type="entry name" value="Beta-barrel_TonB"/>
</dbReference>
<keyword evidence="2 8" id="KW-0813">Transport</keyword>
<dbReference type="InterPro" id="IPR023996">
    <property type="entry name" value="TonB-dep_OMP_SusC/RagA"/>
</dbReference>
<dbReference type="SUPFAM" id="SSF56935">
    <property type="entry name" value="Porins"/>
    <property type="match status" value="1"/>
</dbReference>
<name>A0A3A1NPI8_9FLAO</name>
<dbReference type="InterPro" id="IPR023997">
    <property type="entry name" value="TonB-dep_OMP_SusC/RagA_CS"/>
</dbReference>
<evidence type="ECO:0000256" key="6">
    <source>
        <dbReference type="ARBA" id="ARBA00023136"/>
    </source>
</evidence>
<dbReference type="InterPro" id="IPR012910">
    <property type="entry name" value="Plug_dom"/>
</dbReference>
<protein>
    <submittedName>
        <fullName evidence="12">TonB-dependent receptor</fullName>
    </submittedName>
</protein>
<sequence>MTKFLLARLMKSVGLKTHSFLYLFLLVGTMVQAQNNITISGVVTDTQGAPIPGATVIVQNTTNGTSTDFDGNYTLSVPSNAILEIRYLGFITQTINVNGRTRINISMAEDTQMLEEVVVIGYGTMERANVTGAITTVDVVEVQKAPVANVVESLRGQVAGLQVTRTSGQPGSAPTFKIRGNNSLGTDSSALDGNNTPLIVVDGVPLTGGNMAEFNSDDIASINILKDAGSASIYGSSGANGVVLITTKSGTPGKPKVTISSSTGFSDLVQTPNIMNGDEFLKFRLDAVKAGDPNAANPAVASVLDQIELANFLAGKEVDWLEQVTRNGLQNNLGLTVSGGSDLGTFYLNGNYLSDSGPLTASDYKRYSIRFNGDINVTDWLKIGARVQMSKSFSDQRTRIVGFGNNGVPSLSALVESSPYGTLIDEEGNYTKFATTDLFAVNPLHKFNESKLDENVTRSYINPYVNIKLAKGLTYTMNSFAEQRNEFLGRFQSENFTDGADNLAQIRTRETTTYLLDNILNYKKTFGDHSLDATLIYGVQQSEWTEKNDQATKTAADQLGYWGIGTAPSETQTISINTSDWGKAYLAGRLGYNYDGRYSATFTLRRDSSSRFVDDNRVGYFPSASFAWNAQNEEWWFGGDVLNQFKVRLSYGELGNDDKINPFSYQANTNPTLIPPDLNTTGLIPGDVAGNRNLKWETSKQTNIGLDFGFFENRLSGSVEVYNTKTEDVLLLRRIQPALNNGYGRYPSNIGKTENKGVEVSLRGAIFDTEDFSWNMTANWATNETTIIRLNEVGPNGEPLDDIENGWWIGQDPTEIFDYQYEGVWQIGETPNITTFGNTPQPGDPKLKDVNGDGNIDTNDRTFVGNQTPDWYGGLNNVFRYKGFELSVLFEIVEGVSRLNDIYNTYASARQNRIAINYWTPENPTNDYPRVGDGSAMNVSGAFHNAIFLEDASFISLRNVSLSYSLPQIWLDRTFLNQVTLSLRGNNLKYWTDYKNAYSPEVTNTDQYPISRTWAFGVKVAF</sequence>
<dbReference type="FunFam" id="2.60.40.1120:FF:000003">
    <property type="entry name" value="Outer membrane protein Omp121"/>
    <property type="match status" value="1"/>
</dbReference>
<dbReference type="Gene3D" id="2.60.40.1120">
    <property type="entry name" value="Carboxypeptidase-like, regulatory domain"/>
    <property type="match status" value="1"/>
</dbReference>
<dbReference type="Gene3D" id="2.40.170.20">
    <property type="entry name" value="TonB-dependent receptor, beta-barrel domain"/>
    <property type="match status" value="1"/>
</dbReference>
<dbReference type="Pfam" id="PF13715">
    <property type="entry name" value="CarbopepD_reg_2"/>
    <property type="match status" value="1"/>
</dbReference>
<dbReference type="EMBL" id="VNWK01000011">
    <property type="protein sequence ID" value="TXJ99086.1"/>
    <property type="molecule type" value="Genomic_DNA"/>
</dbReference>
<dbReference type="Proteomes" id="UP000266691">
    <property type="component" value="Unassembled WGS sequence"/>
</dbReference>
<keyword evidence="5 9" id="KW-0798">TonB box</keyword>
<reference evidence="13 15" key="2">
    <citation type="submission" date="2019-07" db="EMBL/GenBank/DDBJ databases">
        <title>Draft genome of two Muricauda strains isolated from deep sea.</title>
        <authorList>
            <person name="Sun C."/>
        </authorList>
    </citation>
    <scope>NUCLEOTIDE SEQUENCE [LARGE SCALE GENOMIC DNA]</scope>
    <source>
        <strain evidence="13 15">72</strain>
    </source>
</reference>
<evidence type="ECO:0000313" key="14">
    <source>
        <dbReference type="Proteomes" id="UP000266691"/>
    </source>
</evidence>
<dbReference type="Gene3D" id="2.170.130.10">
    <property type="entry name" value="TonB-dependent receptor, plug domain"/>
    <property type="match status" value="1"/>
</dbReference>
<dbReference type="InterPro" id="IPR037066">
    <property type="entry name" value="Plug_dom_sf"/>
</dbReference>
<keyword evidence="12" id="KW-0675">Receptor</keyword>
<keyword evidence="4 8" id="KW-0812">Transmembrane</keyword>
<evidence type="ECO:0000313" key="15">
    <source>
        <dbReference type="Proteomes" id="UP000321621"/>
    </source>
</evidence>
<evidence type="ECO:0000259" key="10">
    <source>
        <dbReference type="Pfam" id="PF00593"/>
    </source>
</evidence>
<evidence type="ECO:0000313" key="12">
    <source>
        <dbReference type="EMBL" id="RIV46425.1"/>
    </source>
</evidence>
<keyword evidence="7 8" id="KW-0998">Cell outer membrane</keyword>
<feature type="domain" description="TonB-dependent receptor-like beta-barrel" evidence="10">
    <location>
        <begin position="422"/>
        <end position="988"/>
    </location>
</feature>
<dbReference type="NCBIfam" id="TIGR04056">
    <property type="entry name" value="OMP_RagA_SusC"/>
    <property type="match status" value="1"/>
</dbReference>
<evidence type="ECO:0000259" key="11">
    <source>
        <dbReference type="Pfam" id="PF07715"/>
    </source>
</evidence>
<dbReference type="InterPro" id="IPR039426">
    <property type="entry name" value="TonB-dep_rcpt-like"/>
</dbReference>
<proteinExistence type="inferred from homology"/>
<dbReference type="SUPFAM" id="SSF49464">
    <property type="entry name" value="Carboxypeptidase regulatory domain-like"/>
    <property type="match status" value="1"/>
</dbReference>
<keyword evidence="6 8" id="KW-0472">Membrane</keyword>
<dbReference type="GO" id="GO:0009279">
    <property type="term" value="C:cell outer membrane"/>
    <property type="evidence" value="ECO:0007669"/>
    <property type="project" value="UniProtKB-SubCell"/>
</dbReference>
<dbReference type="Pfam" id="PF00593">
    <property type="entry name" value="TonB_dep_Rec_b-barrel"/>
    <property type="match status" value="1"/>
</dbReference>
<dbReference type="AlphaFoldDB" id="A0A3A1NPI8"/>
<organism evidence="12 14">
    <name type="scientific">Flagellimonas pelagia</name>
    <dbReference type="NCBI Taxonomy" id="2306998"/>
    <lineage>
        <taxon>Bacteria</taxon>
        <taxon>Pseudomonadati</taxon>
        <taxon>Bacteroidota</taxon>
        <taxon>Flavobacteriia</taxon>
        <taxon>Flavobacteriales</taxon>
        <taxon>Flavobacteriaceae</taxon>
        <taxon>Flagellimonas</taxon>
    </lineage>
</organism>
<comment type="caution">
    <text evidence="12">The sequence shown here is derived from an EMBL/GenBank/DDBJ whole genome shotgun (WGS) entry which is preliminary data.</text>
</comment>
<accession>A0A3A1NPI8</accession>